<organism evidence="2">
    <name type="scientific">Cladocopium goreaui</name>
    <dbReference type="NCBI Taxonomy" id="2562237"/>
    <lineage>
        <taxon>Eukaryota</taxon>
        <taxon>Sar</taxon>
        <taxon>Alveolata</taxon>
        <taxon>Dinophyceae</taxon>
        <taxon>Suessiales</taxon>
        <taxon>Symbiodiniaceae</taxon>
        <taxon>Cladocopium</taxon>
    </lineage>
</organism>
<feature type="compositionally biased region" description="Polar residues" evidence="1">
    <location>
        <begin position="384"/>
        <end position="395"/>
    </location>
</feature>
<protein>
    <submittedName>
        <fullName evidence="3">Gypsy retrotransposon integrase-like protein 1</fullName>
    </submittedName>
</protein>
<proteinExistence type="predicted"/>
<evidence type="ECO:0000313" key="2">
    <source>
        <dbReference type="EMBL" id="CAI4001734.1"/>
    </source>
</evidence>
<evidence type="ECO:0000256" key="1">
    <source>
        <dbReference type="SAM" id="MobiDB-lite"/>
    </source>
</evidence>
<keyword evidence="4" id="KW-1185">Reference proteome</keyword>
<dbReference type="EMBL" id="CAMXCT030002992">
    <property type="protein sequence ID" value="CAL4789046.1"/>
    <property type="molecule type" value="Genomic_DNA"/>
</dbReference>
<evidence type="ECO:0000313" key="4">
    <source>
        <dbReference type="Proteomes" id="UP001152797"/>
    </source>
</evidence>
<reference evidence="2" key="1">
    <citation type="submission" date="2022-10" db="EMBL/GenBank/DDBJ databases">
        <authorList>
            <person name="Chen Y."/>
            <person name="Dougan E. K."/>
            <person name="Chan C."/>
            <person name="Rhodes N."/>
            <person name="Thang M."/>
        </authorList>
    </citation>
    <scope>NUCLEOTIDE SEQUENCE</scope>
</reference>
<dbReference type="OrthoDB" id="413351at2759"/>
<feature type="region of interest" description="Disordered" evidence="1">
    <location>
        <begin position="332"/>
        <end position="400"/>
    </location>
</feature>
<comment type="caution">
    <text evidence="2">The sequence shown here is derived from an EMBL/GenBank/DDBJ whole genome shotgun (WGS) entry which is preliminary data.</text>
</comment>
<dbReference type="EMBL" id="CAMXCT010002992">
    <property type="protein sequence ID" value="CAI4001734.1"/>
    <property type="molecule type" value="Genomic_DNA"/>
</dbReference>
<evidence type="ECO:0000313" key="3">
    <source>
        <dbReference type="EMBL" id="CAL4789046.1"/>
    </source>
</evidence>
<dbReference type="EMBL" id="CAMXCT020002992">
    <property type="protein sequence ID" value="CAL1155109.1"/>
    <property type="molecule type" value="Genomic_DNA"/>
</dbReference>
<feature type="non-terminal residue" evidence="2">
    <location>
        <position position="419"/>
    </location>
</feature>
<dbReference type="Proteomes" id="UP001152797">
    <property type="component" value="Unassembled WGS sequence"/>
</dbReference>
<gene>
    <name evidence="2" type="ORF">C1SCF055_LOCUS27752</name>
</gene>
<name>A0A9P1G5I0_9DINO</name>
<accession>A0A9P1G5I0</accession>
<reference evidence="3 4" key="2">
    <citation type="submission" date="2024-05" db="EMBL/GenBank/DDBJ databases">
        <authorList>
            <person name="Chen Y."/>
            <person name="Shah S."/>
            <person name="Dougan E. K."/>
            <person name="Thang M."/>
            <person name="Chan C."/>
        </authorList>
    </citation>
    <scope>NUCLEOTIDE SEQUENCE [LARGE SCALE GENOMIC DNA]</scope>
</reference>
<dbReference type="AlphaFoldDB" id="A0A9P1G5I0"/>
<sequence>MSTEASLSDHGGQRIFSGNDEDPKEFRRWKAWVSSKLLTLSTKMPESAKGAFIYTLLSGKALEAVEHLEPEKYQKEGGDKVLLDLLTKRFPDKDASDEMSENLTDVFNLRANEGEALKAWIRRATEAFDKLQRKTNVSFPEEARGWVILHRSGLTSEQQAVVLARSLGVMKQDEVGRAMRSCYPEFSCPKRKTYGASLVEDQEDDSSLDHEDAQAFDEVEQFLAEHNQVDEDEIFDEAEMAEALAVTWKERRQDLNRMQKAREKDQAKELPAVQVAAKGVIVRIKAKIDFCRSELRVSCEELVVPLQTNEARQYVIQLLDPPEASNQQFDEVMMSESSSPSPELENESEVTQAPMPSPPGKSTSQDDAAGKDLPDGVPCRPPTASAQGDNTSSQFARGVEEALSVEEVELVLQQQAEER</sequence>
<feature type="compositionally biased region" description="Low complexity" evidence="1">
    <location>
        <begin position="332"/>
        <end position="343"/>
    </location>
</feature>